<dbReference type="InterPro" id="IPR043128">
    <property type="entry name" value="Rev_trsase/Diguanyl_cyclase"/>
</dbReference>
<accession>A0A1U7YCE0</accession>
<dbReference type="eggNOG" id="KOG0017">
    <property type="taxonomic scope" value="Eukaryota"/>
</dbReference>
<dbReference type="PANTHER" id="PTHR24559">
    <property type="entry name" value="TRANSPOSON TY3-I GAG-POL POLYPROTEIN"/>
    <property type="match status" value="1"/>
</dbReference>
<dbReference type="CDD" id="cd01647">
    <property type="entry name" value="RT_LTR"/>
    <property type="match status" value="1"/>
</dbReference>
<dbReference type="InterPro" id="IPR053134">
    <property type="entry name" value="RNA-dir_DNA_polymerase"/>
</dbReference>
<reference evidence="2" key="1">
    <citation type="journal article" date="2013" name="Genome Biol.">
        <title>Reference genomes and transcriptomes of Nicotiana sylvestris and Nicotiana tomentosiformis.</title>
        <authorList>
            <person name="Sierro N."/>
            <person name="Battey J.N."/>
            <person name="Ouadi S."/>
            <person name="Bovet L."/>
            <person name="Goepfert S."/>
            <person name="Bakaher N."/>
            <person name="Peitsch M.C."/>
            <person name="Ivanov N.V."/>
        </authorList>
    </citation>
    <scope>NUCLEOTIDE SEQUENCE [LARGE SCALE GENOMIC DNA]</scope>
</reference>
<dbReference type="GeneID" id="104247467"/>
<reference evidence="3" key="2">
    <citation type="submission" date="2025-08" db="UniProtKB">
        <authorList>
            <consortium name="RefSeq"/>
        </authorList>
    </citation>
    <scope>IDENTIFICATION</scope>
    <source>
        <tissue evidence="3">Leaf</tissue>
    </source>
</reference>
<feature type="domain" description="Reverse transcriptase" evidence="1">
    <location>
        <begin position="385"/>
        <end position="470"/>
    </location>
</feature>
<gene>
    <name evidence="3" type="primary">LOC104247467</name>
</gene>
<dbReference type="STRING" id="4096.A0A1U7YCE0"/>
<sequence length="522" mass="59505">MVSEYAIRFTDLSRHTPTLVSTVKERVRRFIEGLSYCLRFSMSQDLETYTLFQQVIEIARRMDHMWGKERKYREAKRPRDYFSLSLQRLCAFNGQSNRLGQSQFQQPCPQRDYFECGDTVHIVRDYPRLRRGGPPLTTKVPRIPQGPQGSQAMVATQIAAPPMPTARGEGQAGRGYPRGGGQTHFYACVGMIETVASDVIIIGIVPVCHMDASILFDLGSTYLLSNQDHDISYPGFPRLEWRATLDYTPSRVVSFLKAQCMVDTGCETYLDFVRDVSADTPAVESVLIVRDFPDVFLSHLRGMPPDRDIDFGIDLMSDTKPIYISPYRMELLDLKELKEQLQELPDKVFIRPSVFSCDAPILSMKKKDDSMRMLINYKKLNKVTVKNKTCYGQYEFLVMSFGLTNAPGIFIQLINNVFQPYLDSFIIVFIDDILVYSRSRKDYEKHLTIVLQTLREKKLNVKFSKCEFWLDSACFGAPVIATASTNITIAIIAEGSEARLVGLQLRLIGRICKGEQALQMRI</sequence>
<organism evidence="2 3">
    <name type="scientific">Nicotiana sylvestris</name>
    <name type="common">Wood tobacco</name>
    <name type="synonym">South American tobacco</name>
    <dbReference type="NCBI Taxonomy" id="4096"/>
    <lineage>
        <taxon>Eukaryota</taxon>
        <taxon>Viridiplantae</taxon>
        <taxon>Streptophyta</taxon>
        <taxon>Embryophyta</taxon>
        <taxon>Tracheophyta</taxon>
        <taxon>Spermatophyta</taxon>
        <taxon>Magnoliopsida</taxon>
        <taxon>eudicotyledons</taxon>
        <taxon>Gunneridae</taxon>
        <taxon>Pentapetalae</taxon>
        <taxon>asterids</taxon>
        <taxon>lamiids</taxon>
        <taxon>Solanales</taxon>
        <taxon>Solanaceae</taxon>
        <taxon>Nicotianoideae</taxon>
        <taxon>Nicotianeae</taxon>
        <taxon>Nicotiana</taxon>
    </lineage>
</organism>
<protein>
    <submittedName>
        <fullName evidence="3">Uncharacterized protein LOC104247467</fullName>
    </submittedName>
</protein>
<evidence type="ECO:0000313" key="2">
    <source>
        <dbReference type="Proteomes" id="UP000189701"/>
    </source>
</evidence>
<evidence type="ECO:0000313" key="3">
    <source>
        <dbReference type="RefSeq" id="XP_009801797.1"/>
    </source>
</evidence>
<evidence type="ECO:0000259" key="1">
    <source>
        <dbReference type="Pfam" id="PF00078"/>
    </source>
</evidence>
<dbReference type="AlphaFoldDB" id="A0A1U7YCE0"/>
<proteinExistence type="predicted"/>
<dbReference type="RefSeq" id="XP_009801797.1">
    <property type="nucleotide sequence ID" value="XM_009803495.1"/>
</dbReference>
<name>A0A1U7YCE0_NICSY</name>
<dbReference type="Gene3D" id="3.30.70.270">
    <property type="match status" value="1"/>
</dbReference>
<dbReference type="Proteomes" id="UP000189701">
    <property type="component" value="Unplaced"/>
</dbReference>
<dbReference type="SUPFAM" id="SSF56672">
    <property type="entry name" value="DNA/RNA polymerases"/>
    <property type="match status" value="1"/>
</dbReference>
<dbReference type="PANTHER" id="PTHR24559:SF444">
    <property type="entry name" value="REVERSE TRANSCRIPTASE DOMAIN-CONTAINING PROTEIN"/>
    <property type="match status" value="1"/>
</dbReference>
<dbReference type="Pfam" id="PF00078">
    <property type="entry name" value="RVT_1"/>
    <property type="match status" value="1"/>
</dbReference>
<dbReference type="KEGG" id="nsy:104247467"/>
<dbReference type="Gene3D" id="3.10.10.10">
    <property type="entry name" value="HIV Type 1 Reverse Transcriptase, subunit A, domain 1"/>
    <property type="match status" value="2"/>
</dbReference>
<keyword evidence="2" id="KW-1185">Reference proteome</keyword>
<dbReference type="InterPro" id="IPR043502">
    <property type="entry name" value="DNA/RNA_pol_sf"/>
</dbReference>
<dbReference type="InterPro" id="IPR000477">
    <property type="entry name" value="RT_dom"/>
</dbReference>